<dbReference type="AlphaFoldDB" id="A0AA89BW81"/>
<dbReference type="Gene3D" id="3.40.50.1110">
    <property type="entry name" value="SGNH hydrolase"/>
    <property type="match status" value="1"/>
</dbReference>
<protein>
    <submittedName>
        <fullName evidence="1">Uncharacterized protein</fullName>
    </submittedName>
</protein>
<dbReference type="InterPro" id="IPR036514">
    <property type="entry name" value="SGNH_hydro_sf"/>
</dbReference>
<organism evidence="1 2">
    <name type="scientific">Pinctada imbricata</name>
    <name type="common">Atlantic pearl-oyster</name>
    <name type="synonym">Pinctada martensii</name>
    <dbReference type="NCBI Taxonomy" id="66713"/>
    <lineage>
        <taxon>Eukaryota</taxon>
        <taxon>Metazoa</taxon>
        <taxon>Spiralia</taxon>
        <taxon>Lophotrochozoa</taxon>
        <taxon>Mollusca</taxon>
        <taxon>Bivalvia</taxon>
        <taxon>Autobranchia</taxon>
        <taxon>Pteriomorphia</taxon>
        <taxon>Pterioida</taxon>
        <taxon>Pterioidea</taxon>
        <taxon>Pteriidae</taxon>
        <taxon>Pinctada</taxon>
    </lineage>
</organism>
<dbReference type="Proteomes" id="UP001186944">
    <property type="component" value="Unassembled WGS sequence"/>
</dbReference>
<accession>A0AA89BW81</accession>
<evidence type="ECO:0000313" key="2">
    <source>
        <dbReference type="Proteomes" id="UP001186944"/>
    </source>
</evidence>
<comment type="caution">
    <text evidence="1">The sequence shown here is derived from an EMBL/GenBank/DDBJ whole genome shotgun (WGS) entry which is preliminary data.</text>
</comment>
<dbReference type="EMBL" id="VSWD01000013">
    <property type="protein sequence ID" value="KAK3084863.1"/>
    <property type="molecule type" value="Genomic_DNA"/>
</dbReference>
<evidence type="ECO:0000313" key="1">
    <source>
        <dbReference type="EMBL" id="KAK3084863.1"/>
    </source>
</evidence>
<keyword evidence="2" id="KW-1185">Reference proteome</keyword>
<gene>
    <name evidence="1" type="ORF">FSP39_020368</name>
</gene>
<reference evidence="1" key="1">
    <citation type="submission" date="2019-08" db="EMBL/GenBank/DDBJ databases">
        <title>The improved chromosome-level genome for the pearl oyster Pinctada fucata martensii using PacBio sequencing and Hi-C.</title>
        <authorList>
            <person name="Zheng Z."/>
        </authorList>
    </citation>
    <scope>NUCLEOTIDE SEQUENCE</scope>
    <source>
        <strain evidence="1">ZZ-2019</strain>
        <tissue evidence="1">Adductor muscle</tissue>
    </source>
</reference>
<sequence>MSENKIEKQLLKLRPKATGPLLFTPVLLSDSKGNHIRKHVQFGIDFDIQWWCKGGSQINDSFDWLKRNLSHKLKRHNKIALYVWLGTCDLTVENKQYTSLRADDFATVDYIERKLNEIVSFVRRFSGVKLTILEVPVYSIVEWNRSKGHKDPNSLSDQDVKLQSQVQELNNRIRNINDHLKSRSPRFTLDILRSKRNNKGKRKKSVFNFKLYLDGIHPGALLGKLWFRQISSADDQRLRVTLS</sequence>
<name>A0AA89BW81_PINIB</name>
<proteinExistence type="predicted"/>